<organism evidence="1 2">
    <name type="scientific">Peribacillus simplex</name>
    <dbReference type="NCBI Taxonomy" id="1478"/>
    <lineage>
        <taxon>Bacteria</taxon>
        <taxon>Bacillati</taxon>
        <taxon>Bacillota</taxon>
        <taxon>Bacilli</taxon>
        <taxon>Bacillales</taxon>
        <taxon>Bacillaceae</taxon>
        <taxon>Peribacillus</taxon>
    </lineage>
</organism>
<name>A0A9W4KWN0_9BACI</name>
<dbReference type="EMBL" id="CAKKMG010000014">
    <property type="protein sequence ID" value="CAH0186246.1"/>
    <property type="molecule type" value="Genomic_DNA"/>
</dbReference>
<gene>
    <name evidence="1" type="ORF">SRABI133_01551</name>
</gene>
<accession>A0A9W4KWN0</accession>
<reference evidence="1" key="1">
    <citation type="submission" date="2021-11" db="EMBL/GenBank/DDBJ databases">
        <authorList>
            <person name="Bulgarelli D."/>
        </authorList>
    </citation>
    <scope>NUCLEOTIDE SEQUENCE</scope>
    <source>
        <strain evidence="1">Bi133</strain>
    </source>
</reference>
<comment type="caution">
    <text evidence="1">The sequence shown here is derived from an EMBL/GenBank/DDBJ whole genome shotgun (WGS) entry which is preliminary data.</text>
</comment>
<dbReference type="Proteomes" id="UP000789326">
    <property type="component" value="Unassembled WGS sequence"/>
</dbReference>
<dbReference type="RefSeq" id="WP_230301430.1">
    <property type="nucleotide sequence ID" value="NZ_CAKKMG010000014.1"/>
</dbReference>
<evidence type="ECO:0000313" key="1">
    <source>
        <dbReference type="EMBL" id="CAH0186246.1"/>
    </source>
</evidence>
<proteinExistence type="predicted"/>
<evidence type="ECO:0000313" key="2">
    <source>
        <dbReference type="Proteomes" id="UP000789326"/>
    </source>
</evidence>
<sequence length="110" mass="13096">MKKLELSNRENCFKQAYEILERDGIFHDENTLFGKLNLAKHYEEIINELYSMGYEGELKPYGNYFEIAGEIAAIYDEEIFGEFSEVKEYIKDYIRETYKEELAQNPDIEL</sequence>
<dbReference type="AlphaFoldDB" id="A0A9W4KWN0"/>
<protein>
    <submittedName>
        <fullName evidence="1">Uncharacterized protein</fullName>
    </submittedName>
</protein>